<evidence type="ECO:0000256" key="1">
    <source>
        <dbReference type="ARBA" id="ARBA00023015"/>
    </source>
</evidence>
<evidence type="ECO:0000256" key="4">
    <source>
        <dbReference type="SAM" id="MobiDB-lite"/>
    </source>
</evidence>
<feature type="coiled-coil region" evidence="3">
    <location>
        <begin position="324"/>
        <end position="361"/>
    </location>
</feature>
<gene>
    <name evidence="5" type="ORF">FCM35_KLT12097</name>
</gene>
<evidence type="ECO:0000256" key="3">
    <source>
        <dbReference type="SAM" id="Coils"/>
    </source>
</evidence>
<dbReference type="PANTHER" id="PTHR36390">
    <property type="entry name" value="MYOSIN HEAVY CHAIN-LIKE PROTEIN"/>
    <property type="match status" value="1"/>
</dbReference>
<reference evidence="5" key="1">
    <citation type="submission" date="2020-01" db="EMBL/GenBank/DDBJ databases">
        <title>Genome sequence of Kobresia littledalei, the first chromosome-level genome in the family Cyperaceae.</title>
        <authorList>
            <person name="Qu G."/>
        </authorList>
    </citation>
    <scope>NUCLEOTIDE SEQUENCE</scope>
    <source>
        <strain evidence="5">C.B.Clarke</strain>
        <tissue evidence="5">Leaf</tissue>
    </source>
</reference>
<proteinExistence type="predicted"/>
<accession>A0A833V2P3</accession>
<evidence type="ECO:0000256" key="2">
    <source>
        <dbReference type="ARBA" id="ARBA00023163"/>
    </source>
</evidence>
<dbReference type="AlphaFoldDB" id="A0A833V2P3"/>
<dbReference type="OrthoDB" id="2020741at2759"/>
<dbReference type="InterPro" id="IPR046347">
    <property type="entry name" value="bZIP_sf"/>
</dbReference>
<feature type="region of interest" description="Disordered" evidence="4">
    <location>
        <begin position="1"/>
        <end position="27"/>
    </location>
</feature>
<keyword evidence="6" id="KW-1185">Reference proteome</keyword>
<feature type="coiled-coil region" evidence="3">
    <location>
        <begin position="245"/>
        <end position="297"/>
    </location>
</feature>
<comment type="caution">
    <text evidence="5">The sequence shown here is derived from an EMBL/GenBank/DDBJ whole genome shotgun (WGS) entry which is preliminary data.</text>
</comment>
<name>A0A833V2P3_9POAL</name>
<keyword evidence="1" id="KW-0805">Transcription regulation</keyword>
<dbReference type="EMBL" id="SWLB01000023">
    <property type="protein sequence ID" value="KAF3323366.1"/>
    <property type="molecule type" value="Genomic_DNA"/>
</dbReference>
<protein>
    <submittedName>
        <fullName evidence="5">Paramyosin</fullName>
    </submittedName>
</protein>
<feature type="coiled-coil region" evidence="3">
    <location>
        <begin position="130"/>
        <end position="164"/>
    </location>
</feature>
<dbReference type="PANTHER" id="PTHR36390:SF1">
    <property type="entry name" value="MYOSIN HEAVY CHAIN-LIKE PROTEIN"/>
    <property type="match status" value="1"/>
</dbReference>
<dbReference type="SUPFAM" id="SSF57959">
    <property type="entry name" value="Leucine zipper domain"/>
    <property type="match status" value="1"/>
</dbReference>
<feature type="coiled-coil region" evidence="3">
    <location>
        <begin position="29"/>
        <end position="101"/>
    </location>
</feature>
<feature type="compositionally biased region" description="Polar residues" evidence="4">
    <location>
        <begin position="1"/>
        <end position="10"/>
    </location>
</feature>
<evidence type="ECO:0000313" key="5">
    <source>
        <dbReference type="EMBL" id="KAF3323366.1"/>
    </source>
</evidence>
<keyword evidence="3" id="KW-0175">Coiled coil</keyword>
<organism evidence="5 6">
    <name type="scientific">Carex littledalei</name>
    <dbReference type="NCBI Taxonomy" id="544730"/>
    <lineage>
        <taxon>Eukaryota</taxon>
        <taxon>Viridiplantae</taxon>
        <taxon>Streptophyta</taxon>
        <taxon>Embryophyta</taxon>
        <taxon>Tracheophyta</taxon>
        <taxon>Spermatophyta</taxon>
        <taxon>Magnoliopsida</taxon>
        <taxon>Liliopsida</taxon>
        <taxon>Poales</taxon>
        <taxon>Cyperaceae</taxon>
        <taxon>Cyperoideae</taxon>
        <taxon>Cariceae</taxon>
        <taxon>Carex</taxon>
        <taxon>Carex subgen. Euthyceras</taxon>
    </lineage>
</organism>
<dbReference type="Proteomes" id="UP000623129">
    <property type="component" value="Unassembled WGS sequence"/>
</dbReference>
<evidence type="ECO:0000313" key="6">
    <source>
        <dbReference type="Proteomes" id="UP000623129"/>
    </source>
</evidence>
<keyword evidence="2" id="KW-0804">Transcription</keyword>
<sequence length="419" mass="48752">MASTSSNGWGSQMHHEKMESNGISATRSCQKDKNYIEQLERELKNCYQEIDYLQDQLNLTSSEASFMGEHVHSLEIKLRELEKLNDKLSLIENELQQSELQYLGLMHELEYKEEESQKSALQVQKLEMVYLDSQCEIESLKLDLNELEQRLFESREAISQLEAENRDLHLYRLETRRFFSTAEAQLENLLEKLRAHLGREIDQVMLLERGENFCSDYMGSEESLGSLFSKLAIVAAYDQHVEVEMKKMRDKIKESEVLVKQLKEELHDEKRKAKEDAEDLTQEMAELRYQITGMLDEECKHRALIEETSIKRIKELEDQVMKEHKRATSAIKRYQEAHELAERQTLEIKRLKSAIERLHSKENPCRGERIESCTCGFCAIFSEQPDSSSEGPVSSEVSRALLEWHSCANSDCEGIDIKK</sequence>
<dbReference type="GO" id="GO:0003700">
    <property type="term" value="F:DNA-binding transcription factor activity"/>
    <property type="evidence" value="ECO:0007669"/>
    <property type="project" value="InterPro"/>
</dbReference>